<dbReference type="AlphaFoldDB" id="A0A845DQF4"/>
<reference evidence="11 12" key="1">
    <citation type="submission" date="2019-11" db="EMBL/GenBank/DDBJ databases">
        <title>Genome sequences of 17 halophilic strains isolated from different environments.</title>
        <authorList>
            <person name="Furrow R.E."/>
        </authorList>
    </citation>
    <scope>NUCLEOTIDE SEQUENCE [LARGE SCALE GENOMIC DNA]</scope>
    <source>
        <strain evidence="11 12">22511_23_Filter</strain>
    </source>
</reference>
<dbReference type="PANTHER" id="PTHR30582">
    <property type="entry name" value="L,D-TRANSPEPTIDASE"/>
    <property type="match status" value="1"/>
</dbReference>
<dbReference type="GO" id="GO:0018104">
    <property type="term" value="P:peptidoglycan-protein cross-linking"/>
    <property type="evidence" value="ECO:0007669"/>
    <property type="project" value="TreeGrafter"/>
</dbReference>
<proteinExistence type="inferred from homology"/>
<dbReference type="InterPro" id="IPR038063">
    <property type="entry name" value="Transpep_catalytic_dom"/>
</dbReference>
<evidence type="ECO:0000256" key="1">
    <source>
        <dbReference type="ARBA" id="ARBA00004752"/>
    </source>
</evidence>
<keyword evidence="5 9" id="KW-0133">Cell shape</keyword>
<feature type="domain" description="L,D-TPase catalytic" evidence="10">
    <location>
        <begin position="23"/>
        <end position="147"/>
    </location>
</feature>
<evidence type="ECO:0000256" key="8">
    <source>
        <dbReference type="ARBA" id="ARBA00060592"/>
    </source>
</evidence>
<keyword evidence="7 9" id="KW-0961">Cell wall biogenesis/degradation</keyword>
<comment type="similarity">
    <text evidence="2">Belongs to the YkuD family.</text>
</comment>
<feature type="active site" description="Nucleophile" evidence="9">
    <location>
        <position position="123"/>
    </location>
</feature>
<dbReference type="EMBL" id="WMET01000001">
    <property type="protein sequence ID" value="MYL19703.1"/>
    <property type="molecule type" value="Genomic_DNA"/>
</dbReference>
<protein>
    <submittedName>
        <fullName evidence="11">L,D-transpeptidase family protein</fullName>
    </submittedName>
</protein>
<organism evidence="11 12">
    <name type="scientific">Halobacillus litoralis</name>
    <dbReference type="NCBI Taxonomy" id="45668"/>
    <lineage>
        <taxon>Bacteria</taxon>
        <taxon>Bacillati</taxon>
        <taxon>Bacillota</taxon>
        <taxon>Bacilli</taxon>
        <taxon>Bacillales</taxon>
        <taxon>Bacillaceae</taxon>
        <taxon>Halobacillus</taxon>
    </lineage>
</organism>
<dbReference type="Gene3D" id="2.40.440.10">
    <property type="entry name" value="L,D-transpeptidase catalytic domain-like"/>
    <property type="match status" value="1"/>
</dbReference>
<accession>A0A845DQF4</accession>
<keyword evidence="4" id="KW-0378">Hydrolase</keyword>
<gene>
    <name evidence="11" type="ORF">GLW04_07360</name>
</gene>
<dbReference type="InterPro" id="IPR005490">
    <property type="entry name" value="LD_TPept_cat_dom"/>
</dbReference>
<dbReference type="GO" id="GO:0005576">
    <property type="term" value="C:extracellular region"/>
    <property type="evidence" value="ECO:0007669"/>
    <property type="project" value="TreeGrafter"/>
</dbReference>
<evidence type="ECO:0000256" key="4">
    <source>
        <dbReference type="ARBA" id="ARBA00022801"/>
    </source>
</evidence>
<keyword evidence="6 9" id="KW-0573">Peptidoglycan synthesis</keyword>
<evidence type="ECO:0000256" key="9">
    <source>
        <dbReference type="PROSITE-ProRule" id="PRU01373"/>
    </source>
</evidence>
<dbReference type="GO" id="GO:0071555">
    <property type="term" value="P:cell wall organization"/>
    <property type="evidence" value="ECO:0007669"/>
    <property type="project" value="UniProtKB-UniRule"/>
</dbReference>
<evidence type="ECO:0000256" key="6">
    <source>
        <dbReference type="ARBA" id="ARBA00022984"/>
    </source>
</evidence>
<evidence type="ECO:0000256" key="3">
    <source>
        <dbReference type="ARBA" id="ARBA00022679"/>
    </source>
</evidence>
<evidence type="ECO:0000313" key="11">
    <source>
        <dbReference type="EMBL" id="MYL19703.1"/>
    </source>
</evidence>
<dbReference type="FunFam" id="2.40.440.10:FF:000003">
    <property type="entry name" value="L,D-transpeptidase YciB"/>
    <property type="match status" value="1"/>
</dbReference>
<comment type="caution">
    <text evidence="11">The sequence shown here is derived from an EMBL/GenBank/DDBJ whole genome shotgun (WGS) entry which is preliminary data.</text>
</comment>
<comment type="pathway">
    <text evidence="1 9">Cell wall biogenesis; peptidoglycan biosynthesis.</text>
</comment>
<dbReference type="PROSITE" id="PS52029">
    <property type="entry name" value="LD_TPASE"/>
    <property type="match status" value="1"/>
</dbReference>
<name>A0A845DQF4_9BACI</name>
<evidence type="ECO:0000313" key="12">
    <source>
        <dbReference type="Proteomes" id="UP000460949"/>
    </source>
</evidence>
<dbReference type="InterPro" id="IPR050979">
    <property type="entry name" value="LD-transpeptidase"/>
</dbReference>
<evidence type="ECO:0000256" key="7">
    <source>
        <dbReference type="ARBA" id="ARBA00023316"/>
    </source>
</evidence>
<evidence type="ECO:0000259" key="10">
    <source>
        <dbReference type="PROSITE" id="PS52029"/>
    </source>
</evidence>
<dbReference type="PANTHER" id="PTHR30582:SF4">
    <property type="entry name" value="L,D-TRANSPEPTIDASE YQJB-RELATED"/>
    <property type="match status" value="1"/>
</dbReference>
<dbReference type="SUPFAM" id="SSF141523">
    <property type="entry name" value="L,D-transpeptidase catalytic domain-like"/>
    <property type="match status" value="1"/>
</dbReference>
<dbReference type="GO" id="GO:0071972">
    <property type="term" value="F:peptidoglycan L,D-transpeptidase activity"/>
    <property type="evidence" value="ECO:0007669"/>
    <property type="project" value="TreeGrafter"/>
</dbReference>
<feature type="active site" description="Proton donor/acceptor" evidence="9">
    <location>
        <position position="107"/>
    </location>
</feature>
<dbReference type="Pfam" id="PF03734">
    <property type="entry name" value="YkuD"/>
    <property type="match status" value="1"/>
</dbReference>
<dbReference type="CDD" id="cd16913">
    <property type="entry name" value="YkuD_like"/>
    <property type="match status" value="1"/>
</dbReference>
<keyword evidence="3" id="KW-0808">Transferase</keyword>
<evidence type="ECO:0000256" key="5">
    <source>
        <dbReference type="ARBA" id="ARBA00022960"/>
    </source>
</evidence>
<dbReference type="Proteomes" id="UP000460949">
    <property type="component" value="Unassembled WGS sequence"/>
</dbReference>
<sequence>MFMTAFFIVRAAVQLLLPTADEPVILVNKAVHELVVYEDGEQMFQAPAAIGKTDELTPEGLFQVKVKAVDPYYRKTNIPGGVPENPLGSRWIGFDAEGTDGRIYGIHGTNQPESIGTSASAGCIRLQNVDVEALYAMVEKDTDVWIVDQPDVSMEDLYEHWLKKKWQQFLN</sequence>
<dbReference type="GO" id="GO:0016740">
    <property type="term" value="F:transferase activity"/>
    <property type="evidence" value="ECO:0007669"/>
    <property type="project" value="UniProtKB-KW"/>
</dbReference>
<evidence type="ECO:0000256" key="2">
    <source>
        <dbReference type="ARBA" id="ARBA00005992"/>
    </source>
</evidence>
<dbReference type="UniPathway" id="UPA00219"/>
<comment type="pathway">
    <text evidence="8">Glycan biosynthesis.</text>
</comment>
<dbReference type="GO" id="GO:0008360">
    <property type="term" value="P:regulation of cell shape"/>
    <property type="evidence" value="ECO:0007669"/>
    <property type="project" value="UniProtKB-UniRule"/>
</dbReference>